<organism evidence="3 4">
    <name type="scientific">Paxillus rubicundulus Ve08.2h10</name>
    <dbReference type="NCBI Taxonomy" id="930991"/>
    <lineage>
        <taxon>Eukaryota</taxon>
        <taxon>Fungi</taxon>
        <taxon>Dikarya</taxon>
        <taxon>Basidiomycota</taxon>
        <taxon>Agaricomycotina</taxon>
        <taxon>Agaricomycetes</taxon>
        <taxon>Agaricomycetidae</taxon>
        <taxon>Boletales</taxon>
        <taxon>Paxilineae</taxon>
        <taxon>Paxillaceae</taxon>
        <taxon>Paxillus</taxon>
    </lineage>
</organism>
<dbReference type="OrthoDB" id="2638860at2759"/>
<dbReference type="EMBL" id="KN828263">
    <property type="protein sequence ID" value="KIK75219.1"/>
    <property type="molecule type" value="Genomic_DNA"/>
</dbReference>
<evidence type="ECO:0000259" key="2">
    <source>
        <dbReference type="Pfam" id="PF20151"/>
    </source>
</evidence>
<reference evidence="3 4" key="1">
    <citation type="submission" date="2014-04" db="EMBL/GenBank/DDBJ databases">
        <authorList>
            <consortium name="DOE Joint Genome Institute"/>
            <person name="Kuo A."/>
            <person name="Kohler A."/>
            <person name="Jargeat P."/>
            <person name="Nagy L.G."/>
            <person name="Floudas D."/>
            <person name="Copeland A."/>
            <person name="Barry K.W."/>
            <person name="Cichocki N."/>
            <person name="Veneault-Fourrey C."/>
            <person name="LaButti K."/>
            <person name="Lindquist E.A."/>
            <person name="Lipzen A."/>
            <person name="Lundell T."/>
            <person name="Morin E."/>
            <person name="Murat C."/>
            <person name="Sun H."/>
            <person name="Tunlid A."/>
            <person name="Henrissat B."/>
            <person name="Grigoriev I.V."/>
            <person name="Hibbett D.S."/>
            <person name="Martin F."/>
            <person name="Nordberg H.P."/>
            <person name="Cantor M.N."/>
            <person name="Hua S.X."/>
        </authorList>
    </citation>
    <scope>NUCLEOTIDE SEQUENCE [LARGE SCALE GENOMIC DNA]</scope>
    <source>
        <strain evidence="3 4">Ve08.2h10</strain>
    </source>
</reference>
<keyword evidence="4" id="KW-1185">Reference proteome</keyword>
<dbReference type="HOGENOM" id="CLU_035509_11_4_1"/>
<dbReference type="AlphaFoldDB" id="A0A0D0D592"/>
<evidence type="ECO:0000256" key="1">
    <source>
        <dbReference type="SAM" id="Phobius"/>
    </source>
</evidence>
<dbReference type="Pfam" id="PF20151">
    <property type="entry name" value="DUF6533"/>
    <property type="match status" value="1"/>
</dbReference>
<evidence type="ECO:0000313" key="3">
    <source>
        <dbReference type="EMBL" id="KIK75219.1"/>
    </source>
</evidence>
<gene>
    <name evidence="3" type="ORF">PAXRUDRAFT_786942</name>
</gene>
<proteinExistence type="predicted"/>
<keyword evidence="1" id="KW-0812">Transmembrane</keyword>
<dbReference type="Proteomes" id="UP000054538">
    <property type="component" value="Unassembled WGS sequence"/>
</dbReference>
<sequence length="192" mass="21959">MSIPVSPEVFAEDLKIRKAFVAVGQTFLAYDFFLTIDDEWQYIWLAPWTVVKATFLANRYLNLIAQTIILLEEFNIIGHGEKDQFHLASFMLMIFCVECMHIFVIMRAWAIWGCQQKVAIRLAAGYIVYIGTLIGAGTYYGINIQICEYFTSISLSHLTLSSRKPGRFRLCKPRYASVTRCVSMIPHPSPSK</sequence>
<feature type="transmembrane region" description="Helical" evidence="1">
    <location>
        <begin position="118"/>
        <end position="142"/>
    </location>
</feature>
<dbReference type="InterPro" id="IPR045340">
    <property type="entry name" value="DUF6533"/>
</dbReference>
<feature type="domain" description="DUF6533" evidence="2">
    <location>
        <begin position="26"/>
        <end position="61"/>
    </location>
</feature>
<reference evidence="4" key="2">
    <citation type="submission" date="2015-01" db="EMBL/GenBank/DDBJ databases">
        <title>Evolutionary Origins and Diversification of the Mycorrhizal Mutualists.</title>
        <authorList>
            <consortium name="DOE Joint Genome Institute"/>
            <consortium name="Mycorrhizal Genomics Consortium"/>
            <person name="Kohler A."/>
            <person name="Kuo A."/>
            <person name="Nagy L.G."/>
            <person name="Floudas D."/>
            <person name="Copeland A."/>
            <person name="Barry K.W."/>
            <person name="Cichocki N."/>
            <person name="Veneault-Fourrey C."/>
            <person name="LaButti K."/>
            <person name="Lindquist E.A."/>
            <person name="Lipzen A."/>
            <person name="Lundell T."/>
            <person name="Morin E."/>
            <person name="Murat C."/>
            <person name="Riley R."/>
            <person name="Ohm R."/>
            <person name="Sun H."/>
            <person name="Tunlid A."/>
            <person name="Henrissat B."/>
            <person name="Grigoriev I.V."/>
            <person name="Hibbett D.S."/>
            <person name="Martin F."/>
        </authorList>
    </citation>
    <scope>NUCLEOTIDE SEQUENCE [LARGE SCALE GENOMIC DNA]</scope>
    <source>
        <strain evidence="4">Ve08.2h10</strain>
    </source>
</reference>
<dbReference type="InParanoid" id="A0A0D0D592"/>
<keyword evidence="1" id="KW-1133">Transmembrane helix</keyword>
<protein>
    <recommendedName>
        <fullName evidence="2">DUF6533 domain-containing protein</fullName>
    </recommendedName>
</protein>
<name>A0A0D0D592_9AGAM</name>
<keyword evidence="1" id="KW-0472">Membrane</keyword>
<feature type="transmembrane region" description="Helical" evidence="1">
    <location>
        <begin position="85"/>
        <end position="106"/>
    </location>
</feature>
<evidence type="ECO:0000313" key="4">
    <source>
        <dbReference type="Proteomes" id="UP000054538"/>
    </source>
</evidence>
<accession>A0A0D0D592</accession>